<evidence type="ECO:0000313" key="24">
    <source>
        <dbReference type="EMBL" id="CAH2301410.1"/>
    </source>
</evidence>
<comment type="function">
    <text evidence="17">Ligand of the EGF receptor/EGFR and ERBB4. Stimulates EGFR and ERBB4 tyrosine phosphorylation. Contributes to inflammation, wound healing, tissue repair, and oocyte maturation by regulating angiogenesis and vascular remodeling and by stimulating cell proliferation.</text>
</comment>
<evidence type="ECO:0000313" key="25">
    <source>
        <dbReference type="Proteomes" id="UP001295444"/>
    </source>
</evidence>
<dbReference type="PROSITE" id="PS00022">
    <property type="entry name" value="EGF_1"/>
    <property type="match status" value="1"/>
</dbReference>
<dbReference type="GO" id="GO:0051781">
    <property type="term" value="P:positive regulation of cell division"/>
    <property type="evidence" value="ECO:0007669"/>
    <property type="project" value="UniProtKB-KW"/>
</dbReference>
<keyword evidence="4" id="KW-1003">Cell membrane</keyword>
<dbReference type="PANTHER" id="PTHR10740">
    <property type="entry name" value="TRANSFORMING GROWTH FACTOR ALPHA"/>
    <property type="match status" value="1"/>
</dbReference>
<evidence type="ECO:0000256" key="20">
    <source>
        <dbReference type="PROSITE-ProRule" id="PRU00076"/>
    </source>
</evidence>
<feature type="signal peptide" evidence="22">
    <location>
        <begin position="1"/>
        <end position="28"/>
    </location>
</feature>
<protein>
    <recommendedName>
        <fullName evidence="19">Proepiregulin</fullName>
    </recommendedName>
</protein>
<evidence type="ECO:0000256" key="21">
    <source>
        <dbReference type="SAM" id="Phobius"/>
    </source>
</evidence>
<evidence type="ECO:0000256" key="7">
    <source>
        <dbReference type="ARBA" id="ARBA00022657"/>
    </source>
</evidence>
<keyword evidence="15" id="KW-0325">Glycoprotein</keyword>
<proteinExistence type="predicted"/>
<dbReference type="GO" id="GO:0001525">
    <property type="term" value="P:angiogenesis"/>
    <property type="evidence" value="ECO:0007669"/>
    <property type="project" value="UniProtKB-KW"/>
</dbReference>
<dbReference type="GO" id="GO:0007173">
    <property type="term" value="P:epidermal growth factor receptor signaling pathway"/>
    <property type="evidence" value="ECO:0007669"/>
    <property type="project" value="TreeGrafter"/>
</dbReference>
<dbReference type="FunFam" id="2.10.25.10:FF:000320">
    <property type="entry name" value="Proepiregulin"/>
    <property type="match status" value="1"/>
</dbReference>
<accession>A0AAD1SM46</accession>
<dbReference type="GO" id="GO:0051240">
    <property type="term" value="P:positive regulation of multicellular organismal process"/>
    <property type="evidence" value="ECO:0007669"/>
    <property type="project" value="UniProtKB-ARBA"/>
</dbReference>
<dbReference type="GO" id="GO:0005154">
    <property type="term" value="F:epidermal growth factor receptor binding"/>
    <property type="evidence" value="ECO:0007669"/>
    <property type="project" value="TreeGrafter"/>
</dbReference>
<reference evidence="24" key="1">
    <citation type="submission" date="2022-03" db="EMBL/GenBank/DDBJ databases">
        <authorList>
            <person name="Alioto T."/>
            <person name="Alioto T."/>
            <person name="Gomez Garrido J."/>
        </authorList>
    </citation>
    <scope>NUCLEOTIDE SEQUENCE</scope>
</reference>
<evidence type="ECO:0000256" key="12">
    <source>
        <dbReference type="ARBA" id="ARBA00023030"/>
    </source>
</evidence>
<evidence type="ECO:0000256" key="15">
    <source>
        <dbReference type="ARBA" id="ARBA00023180"/>
    </source>
</evidence>
<evidence type="ECO:0000256" key="14">
    <source>
        <dbReference type="ARBA" id="ARBA00023157"/>
    </source>
</evidence>
<evidence type="ECO:0000259" key="23">
    <source>
        <dbReference type="PROSITE" id="PS50026"/>
    </source>
</evidence>
<dbReference type="PRINTS" id="PR00009">
    <property type="entry name" value="EGFTGF"/>
</dbReference>
<keyword evidence="6 20" id="KW-0245">EGF-like domain</keyword>
<dbReference type="InterPro" id="IPR000742">
    <property type="entry name" value="EGF"/>
</dbReference>
<feature type="domain" description="EGF-like" evidence="23">
    <location>
        <begin position="61"/>
        <end position="101"/>
    </location>
</feature>
<dbReference type="EMBL" id="OW240917">
    <property type="protein sequence ID" value="CAH2301410.1"/>
    <property type="molecule type" value="Genomic_DNA"/>
</dbReference>
<feature type="disulfide bond" evidence="20">
    <location>
        <begin position="91"/>
        <end position="100"/>
    </location>
</feature>
<dbReference type="GO" id="GO:0045840">
    <property type="term" value="P:positive regulation of mitotic nuclear division"/>
    <property type="evidence" value="ECO:0007669"/>
    <property type="project" value="TreeGrafter"/>
</dbReference>
<sequence length="160" mass="18148">MNCWSTKSSLLTLFIYFTGFFLLQAVCGTTVVPLCNSDGSLENCTTAMIKTNSSPRAVAARVGACVGEMEKFCWNGQCMYFIDLDEHYCRCDKGYTGTRCTHTELVHQPLSEEYLALTIFLTVMLLLAVAVAAFFAYKWYKNKKLRQPIKEYKEVNTQNI</sequence>
<evidence type="ECO:0000256" key="11">
    <source>
        <dbReference type="ARBA" id="ARBA00022989"/>
    </source>
</evidence>
<dbReference type="Gene3D" id="2.10.25.10">
    <property type="entry name" value="Laminin"/>
    <property type="match status" value="1"/>
</dbReference>
<dbReference type="AlphaFoldDB" id="A0AAD1SM46"/>
<evidence type="ECO:0000256" key="13">
    <source>
        <dbReference type="ARBA" id="ARBA00023136"/>
    </source>
</evidence>
<dbReference type="GO" id="GO:0008083">
    <property type="term" value="F:growth factor activity"/>
    <property type="evidence" value="ECO:0007669"/>
    <property type="project" value="UniProtKB-KW"/>
</dbReference>
<evidence type="ECO:0000256" key="22">
    <source>
        <dbReference type="SAM" id="SignalP"/>
    </source>
</evidence>
<evidence type="ECO:0000256" key="2">
    <source>
        <dbReference type="ARBA" id="ARBA00004251"/>
    </source>
</evidence>
<dbReference type="GO" id="GO:0030154">
    <property type="term" value="P:cell differentiation"/>
    <property type="evidence" value="ECO:0007669"/>
    <property type="project" value="UniProtKB-KW"/>
</dbReference>
<keyword evidence="16" id="KW-0497">Mitogen</keyword>
<evidence type="ECO:0000256" key="6">
    <source>
        <dbReference type="ARBA" id="ARBA00022536"/>
    </source>
</evidence>
<dbReference type="PROSITE" id="PS01186">
    <property type="entry name" value="EGF_2"/>
    <property type="match status" value="1"/>
</dbReference>
<dbReference type="PANTHER" id="PTHR10740:SF11">
    <property type="entry name" value="PROEPIREGULIN"/>
    <property type="match status" value="1"/>
</dbReference>
<keyword evidence="14 20" id="KW-1015">Disulfide bond</keyword>
<keyword evidence="13 21" id="KW-0472">Membrane</keyword>
<comment type="subunit">
    <text evidence="18">Interacts with EGFR and ERBB4.</text>
</comment>
<keyword evidence="5" id="KW-0964">Secreted</keyword>
<feature type="transmembrane region" description="Helical" evidence="21">
    <location>
        <begin position="114"/>
        <end position="137"/>
    </location>
</feature>
<evidence type="ECO:0000256" key="16">
    <source>
        <dbReference type="ARBA" id="ARBA00023246"/>
    </source>
</evidence>
<dbReference type="Proteomes" id="UP001295444">
    <property type="component" value="Chromosome 06"/>
</dbReference>
<evidence type="ECO:0000256" key="3">
    <source>
        <dbReference type="ARBA" id="ARBA00022473"/>
    </source>
</evidence>
<keyword evidence="25" id="KW-1185">Reference proteome</keyword>
<evidence type="ECO:0000256" key="17">
    <source>
        <dbReference type="ARBA" id="ARBA00053614"/>
    </source>
</evidence>
<evidence type="ECO:0000256" key="18">
    <source>
        <dbReference type="ARBA" id="ARBA00063711"/>
    </source>
</evidence>
<keyword evidence="3" id="KW-0217">Developmental protein</keyword>
<dbReference type="GO" id="GO:0048513">
    <property type="term" value="P:animal organ development"/>
    <property type="evidence" value="ECO:0007669"/>
    <property type="project" value="UniProtKB-ARBA"/>
</dbReference>
<evidence type="ECO:0000256" key="8">
    <source>
        <dbReference type="ARBA" id="ARBA00022692"/>
    </source>
</evidence>
<keyword evidence="10" id="KW-0221">Differentiation</keyword>
<evidence type="ECO:0000256" key="4">
    <source>
        <dbReference type="ARBA" id="ARBA00022475"/>
    </source>
</evidence>
<evidence type="ECO:0000256" key="19">
    <source>
        <dbReference type="ARBA" id="ARBA00069823"/>
    </source>
</evidence>
<comment type="caution">
    <text evidence="20">Lacks conserved residue(s) required for the propagation of feature annotation.</text>
</comment>
<dbReference type="SUPFAM" id="SSF57196">
    <property type="entry name" value="EGF/Laminin"/>
    <property type="match status" value="1"/>
</dbReference>
<keyword evidence="7" id="KW-0037">Angiogenesis</keyword>
<name>A0AAD1SM46_PELCU</name>
<evidence type="ECO:0000256" key="5">
    <source>
        <dbReference type="ARBA" id="ARBA00022525"/>
    </source>
</evidence>
<gene>
    <name evidence="24" type="ORF">PECUL_23A033932</name>
</gene>
<dbReference type="GO" id="GO:0005615">
    <property type="term" value="C:extracellular space"/>
    <property type="evidence" value="ECO:0007669"/>
    <property type="project" value="TreeGrafter"/>
</dbReference>
<evidence type="ECO:0000256" key="9">
    <source>
        <dbReference type="ARBA" id="ARBA00022729"/>
    </source>
</evidence>
<comment type="subcellular location">
    <subcellularLocation>
        <location evidence="2">Cell membrane</location>
        <topology evidence="2">Single-pass type I membrane protein</topology>
    </subcellularLocation>
    <subcellularLocation>
        <location evidence="1">Secreted</location>
        <location evidence="1">Extracellular space</location>
    </subcellularLocation>
</comment>
<evidence type="ECO:0000256" key="10">
    <source>
        <dbReference type="ARBA" id="ARBA00022782"/>
    </source>
</evidence>
<dbReference type="PROSITE" id="PS50026">
    <property type="entry name" value="EGF_3"/>
    <property type="match status" value="1"/>
</dbReference>
<evidence type="ECO:0000256" key="1">
    <source>
        <dbReference type="ARBA" id="ARBA00004239"/>
    </source>
</evidence>
<dbReference type="GO" id="GO:0045740">
    <property type="term" value="P:positive regulation of DNA replication"/>
    <property type="evidence" value="ECO:0007669"/>
    <property type="project" value="UniProtKB-ARBA"/>
</dbReference>
<keyword evidence="9 22" id="KW-0732">Signal</keyword>
<keyword evidence="11 21" id="KW-1133">Transmembrane helix</keyword>
<dbReference type="GO" id="GO:0005886">
    <property type="term" value="C:plasma membrane"/>
    <property type="evidence" value="ECO:0007669"/>
    <property type="project" value="UniProtKB-SubCell"/>
</dbReference>
<keyword evidence="12" id="KW-0339">Growth factor</keyword>
<feature type="chain" id="PRO_5042072848" description="Proepiregulin" evidence="22">
    <location>
        <begin position="29"/>
        <end position="160"/>
    </location>
</feature>
<organism evidence="24 25">
    <name type="scientific">Pelobates cultripes</name>
    <name type="common">Western spadefoot toad</name>
    <dbReference type="NCBI Taxonomy" id="61616"/>
    <lineage>
        <taxon>Eukaryota</taxon>
        <taxon>Metazoa</taxon>
        <taxon>Chordata</taxon>
        <taxon>Craniata</taxon>
        <taxon>Vertebrata</taxon>
        <taxon>Euteleostomi</taxon>
        <taxon>Amphibia</taxon>
        <taxon>Batrachia</taxon>
        <taxon>Anura</taxon>
        <taxon>Pelobatoidea</taxon>
        <taxon>Pelobatidae</taxon>
        <taxon>Pelobates</taxon>
    </lineage>
</organism>
<dbReference type="GO" id="GO:0008284">
    <property type="term" value="P:positive regulation of cell population proliferation"/>
    <property type="evidence" value="ECO:0007669"/>
    <property type="project" value="TreeGrafter"/>
</dbReference>
<keyword evidence="8 21" id="KW-0812">Transmembrane</keyword>